<dbReference type="RefSeq" id="WP_063232664.1">
    <property type="nucleotide sequence ID" value="NZ_BCVO01000003.1"/>
</dbReference>
<accession>A0A223EKR7</accession>
<dbReference type="InterPro" id="IPR025547">
    <property type="entry name" value="YtzH"/>
</dbReference>
<dbReference type="EMBL" id="CP017704">
    <property type="protein sequence ID" value="ASS95838.1"/>
    <property type="molecule type" value="Genomic_DNA"/>
</dbReference>
<dbReference type="Pfam" id="PF14165">
    <property type="entry name" value="YtzH"/>
    <property type="match status" value="1"/>
</dbReference>
<sequence length="92" mass="10506">MPLSHEHQMSLLKDILTNHQTDCCGSVSECEQVERLVKSLMINREIDSNVKTILTEIYEYSQTGIGTADLDAHISTHQNDLSQWVDDIDQQF</sequence>
<dbReference type="OrthoDB" id="2968867at2"/>
<evidence type="ECO:0000313" key="2">
    <source>
        <dbReference type="Proteomes" id="UP000214618"/>
    </source>
</evidence>
<protein>
    <recommendedName>
        <fullName evidence="3">YtzH-like protein</fullName>
    </recommendedName>
</protein>
<evidence type="ECO:0008006" key="3">
    <source>
        <dbReference type="Google" id="ProtNLM"/>
    </source>
</evidence>
<organism evidence="1 2">
    <name type="scientific">Peribacillus simplex NBRC 15720 = DSM 1321</name>
    <dbReference type="NCBI Taxonomy" id="1349754"/>
    <lineage>
        <taxon>Bacteria</taxon>
        <taxon>Bacillati</taxon>
        <taxon>Bacillota</taxon>
        <taxon>Bacilli</taxon>
        <taxon>Bacillales</taxon>
        <taxon>Bacillaceae</taxon>
        <taxon>Peribacillus</taxon>
    </lineage>
</organism>
<name>A0A223EKR7_9BACI</name>
<gene>
    <name evidence="1" type="ORF">BS1321_19165</name>
</gene>
<dbReference type="Proteomes" id="UP000214618">
    <property type="component" value="Chromosome"/>
</dbReference>
<proteinExistence type="predicted"/>
<dbReference type="GeneID" id="56474889"/>
<reference evidence="1 2" key="1">
    <citation type="submission" date="2016-10" db="EMBL/GenBank/DDBJ databases">
        <title>The whole genome sequencing and assembly of Bacillus simplex DSM 1321 strain.</title>
        <authorList>
            <person name="Park M.-K."/>
            <person name="Lee Y.-J."/>
            <person name="Yi H."/>
            <person name="Bahn Y.-S."/>
            <person name="Kim J.F."/>
            <person name="Lee D.-W."/>
        </authorList>
    </citation>
    <scope>NUCLEOTIDE SEQUENCE [LARGE SCALE GENOMIC DNA]</scope>
    <source>
        <strain evidence="1 2">DSM 1321</strain>
    </source>
</reference>
<evidence type="ECO:0000313" key="1">
    <source>
        <dbReference type="EMBL" id="ASS95838.1"/>
    </source>
</evidence>
<dbReference type="AlphaFoldDB" id="A0A223EKR7"/>